<dbReference type="AlphaFoldDB" id="A0A921IQQ6"/>
<evidence type="ECO:0000259" key="1">
    <source>
        <dbReference type="SMART" id="SM00850"/>
    </source>
</evidence>
<evidence type="ECO:0000313" key="2">
    <source>
        <dbReference type="EMBL" id="HJG30352.1"/>
    </source>
</evidence>
<dbReference type="Pfam" id="PF13474">
    <property type="entry name" value="SnoaL_3"/>
    <property type="match status" value="1"/>
</dbReference>
<dbReference type="Proteomes" id="UP000746751">
    <property type="component" value="Unassembled WGS sequence"/>
</dbReference>
<dbReference type="InterPro" id="IPR007492">
    <property type="entry name" value="LytTR_DNA-bd_dom"/>
</dbReference>
<comment type="caution">
    <text evidence="2">The sequence shown here is derived from an EMBL/GenBank/DDBJ whole genome shotgun (WGS) entry which is preliminary data.</text>
</comment>
<organism evidence="2 3">
    <name type="scientific">Collinsella ihumii</name>
    <dbReference type="NCBI Taxonomy" id="1720204"/>
    <lineage>
        <taxon>Bacteria</taxon>
        <taxon>Bacillati</taxon>
        <taxon>Actinomycetota</taxon>
        <taxon>Coriobacteriia</taxon>
        <taxon>Coriobacteriales</taxon>
        <taxon>Coriobacteriaceae</taxon>
        <taxon>Collinsella</taxon>
    </lineage>
</organism>
<dbReference type="SMART" id="SM00850">
    <property type="entry name" value="LytTR"/>
    <property type="match status" value="1"/>
</dbReference>
<name>A0A921IQQ6_9ACTN</name>
<evidence type="ECO:0000313" key="3">
    <source>
        <dbReference type="Proteomes" id="UP000746751"/>
    </source>
</evidence>
<protein>
    <submittedName>
        <fullName evidence="2">Nuclear transport factor 2 family protein</fullName>
    </submittedName>
</protein>
<dbReference type="Gene3D" id="3.10.450.50">
    <property type="match status" value="1"/>
</dbReference>
<accession>A0A921IQQ6</accession>
<dbReference type="InterPro" id="IPR037401">
    <property type="entry name" value="SnoaL-like"/>
</dbReference>
<proteinExistence type="predicted"/>
<dbReference type="GO" id="GO:0003677">
    <property type="term" value="F:DNA binding"/>
    <property type="evidence" value="ECO:0007669"/>
    <property type="project" value="InterPro"/>
</dbReference>
<gene>
    <name evidence="2" type="ORF">K8U80_03030</name>
</gene>
<dbReference type="Gene3D" id="2.40.50.1020">
    <property type="entry name" value="LytTr DNA-binding domain"/>
    <property type="match status" value="1"/>
</dbReference>
<dbReference type="SUPFAM" id="SSF54427">
    <property type="entry name" value="NTF2-like"/>
    <property type="match status" value="1"/>
</dbReference>
<reference evidence="2" key="2">
    <citation type="submission" date="2021-09" db="EMBL/GenBank/DDBJ databases">
        <authorList>
            <person name="Gilroy R."/>
        </authorList>
    </citation>
    <scope>NUCLEOTIDE SEQUENCE</scope>
    <source>
        <strain evidence="2">ChiGjej2B2-7701</strain>
    </source>
</reference>
<dbReference type="EMBL" id="DYVF01000022">
    <property type="protein sequence ID" value="HJG30352.1"/>
    <property type="molecule type" value="Genomic_DNA"/>
</dbReference>
<dbReference type="InterPro" id="IPR032710">
    <property type="entry name" value="NTF2-like_dom_sf"/>
</dbReference>
<sequence>MREPDRSSKPVELVRSFCRASWTGTIDWDDAFLAAKDLSWVGSLESQYLLNREQTRAMYEGGISKTLPDVVISDEDFREIASEDGVHVVIGTFVVTSNPKEGHAYRVRQRTTAVLRETEDGYELVHQHASNPTALLRKGRELPLDLSKDSYWYIALLAAQYHDDESIEMRDVTGRSHVLRPFDIVRLEADRQRTFVHCIDGSFCVRMGIGAVGSSLPQNDFVLLRRGCVANIAHVRGWNADEVLLTGDVTVRLPSRRSEEVRRELRLKRATFIERASEAAASEGSAD</sequence>
<feature type="domain" description="HTH LytTR-type" evidence="1">
    <location>
        <begin position="174"/>
        <end position="266"/>
    </location>
</feature>
<dbReference type="Pfam" id="PF04397">
    <property type="entry name" value="LytTR"/>
    <property type="match status" value="1"/>
</dbReference>
<reference evidence="2" key="1">
    <citation type="journal article" date="2021" name="PeerJ">
        <title>Extensive microbial diversity within the chicken gut microbiome revealed by metagenomics and culture.</title>
        <authorList>
            <person name="Gilroy R."/>
            <person name="Ravi A."/>
            <person name="Getino M."/>
            <person name="Pursley I."/>
            <person name="Horton D.L."/>
            <person name="Alikhan N.F."/>
            <person name="Baker D."/>
            <person name="Gharbi K."/>
            <person name="Hall N."/>
            <person name="Watson M."/>
            <person name="Adriaenssens E.M."/>
            <person name="Foster-Nyarko E."/>
            <person name="Jarju S."/>
            <person name="Secka A."/>
            <person name="Antonio M."/>
            <person name="Oren A."/>
            <person name="Chaudhuri R.R."/>
            <person name="La Ragione R."/>
            <person name="Hildebrand F."/>
            <person name="Pallen M.J."/>
        </authorList>
    </citation>
    <scope>NUCLEOTIDE SEQUENCE</scope>
    <source>
        <strain evidence="2">ChiGjej2B2-7701</strain>
    </source>
</reference>